<sequence>MKRLKALTFRYPLLFSVLILALTMVITEIPLNALLEKICGLQTSYYLSVTLEQAVCAALVAIYIARAGILQHTGMLKA</sequence>
<dbReference type="AlphaFoldDB" id="S0FL27"/>
<keyword evidence="3" id="KW-1185">Reference proteome</keyword>
<gene>
    <name evidence="2" type="ORF">CTER_1413</name>
</gene>
<reference evidence="2 3" key="1">
    <citation type="journal article" date="2013" name="Genome Announc.">
        <title>Draft Genome Sequence of the Cellulolytic, Mesophilic, Anaerobic Bacterium Clostridium termitidis Strain CT1112 (DSM 5398).</title>
        <authorList>
            <person name="Lal S."/>
            <person name="Ramachandran U."/>
            <person name="Zhang X."/>
            <person name="Munir R."/>
            <person name="Sparling R."/>
            <person name="Levin D.B."/>
        </authorList>
    </citation>
    <scope>NUCLEOTIDE SEQUENCE [LARGE SCALE GENOMIC DNA]</scope>
    <source>
        <strain evidence="2 3">CT1112</strain>
    </source>
</reference>
<protein>
    <recommendedName>
        <fullName evidence="4">ABC transporter ATP-binding protein</fullName>
    </recommendedName>
</protein>
<evidence type="ECO:0000256" key="1">
    <source>
        <dbReference type="SAM" id="Phobius"/>
    </source>
</evidence>
<organism evidence="2 3">
    <name type="scientific">Ruminiclostridium cellobioparum subsp. termitidis CT1112</name>
    <dbReference type="NCBI Taxonomy" id="1195236"/>
    <lineage>
        <taxon>Bacteria</taxon>
        <taxon>Bacillati</taxon>
        <taxon>Bacillota</taxon>
        <taxon>Clostridia</taxon>
        <taxon>Eubacteriales</taxon>
        <taxon>Oscillospiraceae</taxon>
        <taxon>Ruminiclostridium</taxon>
    </lineage>
</organism>
<dbReference type="Proteomes" id="UP000014155">
    <property type="component" value="Unassembled WGS sequence"/>
</dbReference>
<dbReference type="EMBL" id="AORV01000026">
    <property type="protein sequence ID" value="EMS72597.1"/>
    <property type="molecule type" value="Genomic_DNA"/>
</dbReference>
<keyword evidence="1" id="KW-0472">Membrane</keyword>
<accession>S0FL27</accession>
<feature type="transmembrane region" description="Helical" evidence="1">
    <location>
        <begin position="45"/>
        <end position="65"/>
    </location>
</feature>
<dbReference type="RefSeq" id="WP_004624849.1">
    <property type="nucleotide sequence ID" value="NZ_AORV01000026.1"/>
</dbReference>
<keyword evidence="1" id="KW-0812">Transmembrane</keyword>
<dbReference type="STRING" id="1195236.CTER_1413"/>
<proteinExistence type="predicted"/>
<evidence type="ECO:0008006" key="4">
    <source>
        <dbReference type="Google" id="ProtNLM"/>
    </source>
</evidence>
<feature type="transmembrane region" description="Helical" evidence="1">
    <location>
        <begin position="12"/>
        <end position="33"/>
    </location>
</feature>
<name>S0FL27_RUMCE</name>
<evidence type="ECO:0000313" key="3">
    <source>
        <dbReference type="Proteomes" id="UP000014155"/>
    </source>
</evidence>
<comment type="caution">
    <text evidence="2">The sequence shown here is derived from an EMBL/GenBank/DDBJ whole genome shotgun (WGS) entry which is preliminary data.</text>
</comment>
<keyword evidence="1" id="KW-1133">Transmembrane helix</keyword>
<dbReference type="PATRIC" id="fig|1195236.3.peg.1731"/>
<evidence type="ECO:0000313" key="2">
    <source>
        <dbReference type="EMBL" id="EMS72597.1"/>
    </source>
</evidence>